<dbReference type="EMBL" id="JAGTJS010000002">
    <property type="protein sequence ID" value="KAH7274323.1"/>
    <property type="molecule type" value="Genomic_DNA"/>
</dbReference>
<name>A0A9P9L5I3_FUSSL</name>
<reference evidence="2" key="1">
    <citation type="journal article" date="2021" name="Nat. Commun.">
        <title>Genetic determinants of endophytism in the Arabidopsis root mycobiome.</title>
        <authorList>
            <person name="Mesny F."/>
            <person name="Miyauchi S."/>
            <person name="Thiergart T."/>
            <person name="Pickel B."/>
            <person name="Atanasova L."/>
            <person name="Karlsson M."/>
            <person name="Huettel B."/>
            <person name="Barry K.W."/>
            <person name="Haridas S."/>
            <person name="Chen C."/>
            <person name="Bauer D."/>
            <person name="Andreopoulos W."/>
            <person name="Pangilinan J."/>
            <person name="LaButti K."/>
            <person name="Riley R."/>
            <person name="Lipzen A."/>
            <person name="Clum A."/>
            <person name="Drula E."/>
            <person name="Henrissat B."/>
            <person name="Kohler A."/>
            <person name="Grigoriev I.V."/>
            <person name="Martin F.M."/>
            <person name="Hacquard S."/>
        </authorList>
    </citation>
    <scope>NUCLEOTIDE SEQUENCE</scope>
    <source>
        <strain evidence="2">FSSC 5 MPI-SDFR-AT-0091</strain>
    </source>
</reference>
<feature type="transmembrane region" description="Helical" evidence="1">
    <location>
        <begin position="48"/>
        <end position="69"/>
    </location>
</feature>
<evidence type="ECO:0000313" key="2">
    <source>
        <dbReference type="EMBL" id="KAH7274323.1"/>
    </source>
</evidence>
<proteinExistence type="predicted"/>
<keyword evidence="1" id="KW-0472">Membrane</keyword>
<protein>
    <submittedName>
        <fullName evidence="2">Uncharacterized protein</fullName>
    </submittedName>
</protein>
<dbReference type="AlphaFoldDB" id="A0A9P9L5I3"/>
<evidence type="ECO:0000313" key="3">
    <source>
        <dbReference type="Proteomes" id="UP000736672"/>
    </source>
</evidence>
<comment type="caution">
    <text evidence="2">The sequence shown here is derived from an EMBL/GenBank/DDBJ whole genome shotgun (WGS) entry which is preliminary data.</text>
</comment>
<organism evidence="2 3">
    <name type="scientific">Fusarium solani</name>
    <name type="common">Filamentous fungus</name>
    <dbReference type="NCBI Taxonomy" id="169388"/>
    <lineage>
        <taxon>Eukaryota</taxon>
        <taxon>Fungi</taxon>
        <taxon>Dikarya</taxon>
        <taxon>Ascomycota</taxon>
        <taxon>Pezizomycotina</taxon>
        <taxon>Sordariomycetes</taxon>
        <taxon>Hypocreomycetidae</taxon>
        <taxon>Hypocreales</taxon>
        <taxon>Nectriaceae</taxon>
        <taxon>Fusarium</taxon>
        <taxon>Fusarium solani species complex</taxon>
    </lineage>
</organism>
<gene>
    <name evidence="2" type="ORF">B0J15DRAFT_126764</name>
</gene>
<sequence length="191" mass="21548">MIETPTRHLCVIFSELVGSILPPSMLPILWFLGGGQMTPLLGHRKLDFHYVLLCTVIHSPGLIILGFVIDNKSKGSGLACLTRFSWALVIQVNVRNWRFRLWVWTVLSPVTAFKTWGNARRRGHSRWNEVKEKTRSQPLVASARSHCLGLDCSDWIVSGLGRREHVKETSSDLVISTLASWCDGVQLMISR</sequence>
<dbReference type="Proteomes" id="UP000736672">
    <property type="component" value="Unassembled WGS sequence"/>
</dbReference>
<keyword evidence="1" id="KW-0812">Transmembrane</keyword>
<accession>A0A9P9L5I3</accession>
<evidence type="ECO:0000256" key="1">
    <source>
        <dbReference type="SAM" id="Phobius"/>
    </source>
</evidence>
<keyword evidence="1" id="KW-1133">Transmembrane helix</keyword>
<keyword evidence="3" id="KW-1185">Reference proteome</keyword>
<feature type="transmembrane region" description="Helical" evidence="1">
    <location>
        <begin position="12"/>
        <end position="33"/>
    </location>
</feature>